<dbReference type="GO" id="GO:0006637">
    <property type="term" value="P:acyl-CoA metabolic process"/>
    <property type="evidence" value="ECO:0007669"/>
    <property type="project" value="TreeGrafter"/>
</dbReference>
<dbReference type="EMBL" id="FMJE01000004">
    <property type="protein sequence ID" value="SCM81904.1"/>
    <property type="molecule type" value="Genomic_DNA"/>
</dbReference>
<keyword evidence="2 3" id="KW-0378">Hydrolase</keyword>
<dbReference type="InterPro" id="IPR033120">
    <property type="entry name" value="HOTDOG_ACOT"/>
</dbReference>
<dbReference type="InterPro" id="IPR040170">
    <property type="entry name" value="Cytosol_ACT"/>
</dbReference>
<evidence type="ECO:0000256" key="3">
    <source>
        <dbReference type="PROSITE-ProRule" id="PRU01106"/>
    </source>
</evidence>
<dbReference type="PROSITE" id="PS51770">
    <property type="entry name" value="HOTDOG_ACOT"/>
    <property type="match status" value="1"/>
</dbReference>
<dbReference type="GO" id="GO:0052816">
    <property type="term" value="F:long-chain fatty acyl-CoA hydrolase activity"/>
    <property type="evidence" value="ECO:0007669"/>
    <property type="project" value="TreeGrafter"/>
</dbReference>
<dbReference type="Gene3D" id="3.10.129.10">
    <property type="entry name" value="Hotdog Thioesterase"/>
    <property type="match status" value="1"/>
</dbReference>
<evidence type="ECO:0000259" key="4">
    <source>
        <dbReference type="PROSITE" id="PS51770"/>
    </source>
</evidence>
<gene>
    <name evidence="5" type="ORF">KL86SPO_40389</name>
</gene>
<dbReference type="Pfam" id="PF03061">
    <property type="entry name" value="4HBT"/>
    <property type="match status" value="1"/>
</dbReference>
<dbReference type="PANTHER" id="PTHR11049">
    <property type="entry name" value="ACYL COENZYME A THIOESTER HYDROLASE"/>
    <property type="match status" value="1"/>
</dbReference>
<dbReference type="GO" id="GO:0005829">
    <property type="term" value="C:cytosol"/>
    <property type="evidence" value="ECO:0007669"/>
    <property type="project" value="TreeGrafter"/>
</dbReference>
<accession>A0A212LWA9</accession>
<feature type="domain" description="HotDog ACOT-type" evidence="4">
    <location>
        <begin position="7"/>
        <end position="120"/>
    </location>
</feature>
<name>A0A212LWA9_9FIRM</name>
<dbReference type="AlphaFoldDB" id="A0A212LWA9"/>
<evidence type="ECO:0000256" key="2">
    <source>
        <dbReference type="ARBA" id="ARBA00022801"/>
    </source>
</evidence>
<dbReference type="GO" id="GO:0009062">
    <property type="term" value="P:fatty acid catabolic process"/>
    <property type="evidence" value="ECO:0007669"/>
    <property type="project" value="TreeGrafter"/>
</dbReference>
<dbReference type="RefSeq" id="WP_288184754.1">
    <property type="nucleotide sequence ID" value="NZ_LT608335.1"/>
</dbReference>
<dbReference type="InterPro" id="IPR029069">
    <property type="entry name" value="HotDog_dom_sf"/>
</dbReference>
<dbReference type="CDD" id="cd03442">
    <property type="entry name" value="BFIT_BACH"/>
    <property type="match status" value="1"/>
</dbReference>
<organism evidence="5">
    <name type="scientific">uncultured Sporomusa sp</name>
    <dbReference type="NCBI Taxonomy" id="307249"/>
    <lineage>
        <taxon>Bacteria</taxon>
        <taxon>Bacillati</taxon>
        <taxon>Bacillota</taxon>
        <taxon>Negativicutes</taxon>
        <taxon>Selenomonadales</taxon>
        <taxon>Sporomusaceae</taxon>
        <taxon>Sporomusa</taxon>
        <taxon>environmental samples</taxon>
    </lineage>
</organism>
<protein>
    <submittedName>
        <fullName evidence="5">Acyl-CoA hydrolase</fullName>
    </submittedName>
</protein>
<sequence>MYSKTVAQSKITIGNLMQPMHVNQSGRVHGGEIMKLMDQAAGIAALKHARQNVVTARVDNLEFHKPVYVSNLVTCEAYLTFVGKTSMEVAVTVLIEDLFKSDETVIALTALFTMVALDKNGKPSPVPTLTLENDEQRVAFEAGRQRYLTHRAGVIPKNVGE</sequence>
<reference evidence="5" key="1">
    <citation type="submission" date="2016-08" db="EMBL/GenBank/DDBJ databases">
        <authorList>
            <person name="Seilhamer J.J."/>
        </authorList>
    </citation>
    <scope>NUCLEOTIDE SEQUENCE</scope>
    <source>
        <strain evidence="5">86</strain>
    </source>
</reference>
<proteinExistence type="inferred from homology"/>
<evidence type="ECO:0000313" key="5">
    <source>
        <dbReference type="EMBL" id="SCM81904.1"/>
    </source>
</evidence>
<evidence type="ECO:0000256" key="1">
    <source>
        <dbReference type="ARBA" id="ARBA00010458"/>
    </source>
</evidence>
<comment type="similarity">
    <text evidence="1">Belongs to the acyl coenzyme A hydrolase family.</text>
</comment>
<dbReference type="SUPFAM" id="SSF54637">
    <property type="entry name" value="Thioesterase/thiol ester dehydrase-isomerase"/>
    <property type="match status" value="1"/>
</dbReference>
<dbReference type="PANTHER" id="PTHR11049:SF24">
    <property type="entry name" value="CYTOSOLIC ACYL COENZYME A THIOESTER HYDROLASE"/>
    <property type="match status" value="1"/>
</dbReference>
<dbReference type="InterPro" id="IPR006683">
    <property type="entry name" value="Thioestr_dom"/>
</dbReference>